<feature type="transmembrane region" description="Helical" evidence="5">
    <location>
        <begin position="43"/>
        <end position="68"/>
    </location>
</feature>
<dbReference type="AlphaFoldDB" id="A0AAE3GJ43"/>
<protein>
    <submittedName>
        <fullName evidence="6">Protein-S-isoprenylcysteine O-methyltransferase Ste14</fullName>
    </submittedName>
</protein>
<dbReference type="EMBL" id="JAMTCK010000017">
    <property type="protein sequence ID" value="MCP2169156.1"/>
    <property type="molecule type" value="Genomic_DNA"/>
</dbReference>
<reference evidence="6" key="1">
    <citation type="submission" date="2022-06" db="EMBL/GenBank/DDBJ databases">
        <title>Genomic Encyclopedia of Archaeal and Bacterial Type Strains, Phase II (KMG-II): from individual species to whole genera.</title>
        <authorList>
            <person name="Goeker M."/>
        </authorList>
    </citation>
    <scope>NUCLEOTIDE SEQUENCE</scope>
    <source>
        <strain evidence="6">DSM 43935</strain>
    </source>
</reference>
<dbReference type="InterPro" id="IPR052527">
    <property type="entry name" value="Metal_cation-efflux_comp"/>
</dbReference>
<keyword evidence="3 5" id="KW-1133">Transmembrane helix</keyword>
<sequence>MWWWRQFKAIAMFPGVMAVLIPAMLLVTVGRGDGLSLAPGARAVAITAGALLTAFGLALFCWTVVLFAKRGKGTLSPLDAPKRLVVTGPYRHVRNPMYTAVFSVQLGEAVMLWSWTLLLWFGCFAAFVMTFVPLREERWLATQFGADYAEYRAHVPRWLPRPTPWYPGNRV</sequence>
<organism evidence="6 7">
    <name type="scientific">Goodfellowiella coeruleoviolacea</name>
    <dbReference type="NCBI Taxonomy" id="334858"/>
    <lineage>
        <taxon>Bacteria</taxon>
        <taxon>Bacillati</taxon>
        <taxon>Actinomycetota</taxon>
        <taxon>Actinomycetes</taxon>
        <taxon>Pseudonocardiales</taxon>
        <taxon>Pseudonocardiaceae</taxon>
        <taxon>Goodfellowiella</taxon>
    </lineage>
</organism>
<dbReference type="Pfam" id="PF04191">
    <property type="entry name" value="PEMT"/>
    <property type="match status" value="1"/>
</dbReference>
<evidence type="ECO:0000256" key="4">
    <source>
        <dbReference type="ARBA" id="ARBA00023136"/>
    </source>
</evidence>
<keyword evidence="4 5" id="KW-0472">Membrane</keyword>
<dbReference type="Proteomes" id="UP001206128">
    <property type="component" value="Unassembled WGS sequence"/>
</dbReference>
<dbReference type="Gene3D" id="1.20.120.1630">
    <property type="match status" value="1"/>
</dbReference>
<dbReference type="PANTHER" id="PTHR43847:SF1">
    <property type="entry name" value="BLL3993 PROTEIN"/>
    <property type="match status" value="1"/>
</dbReference>
<keyword evidence="2 5" id="KW-0812">Transmembrane</keyword>
<evidence type="ECO:0000256" key="5">
    <source>
        <dbReference type="SAM" id="Phobius"/>
    </source>
</evidence>
<proteinExistence type="predicted"/>
<evidence type="ECO:0000256" key="2">
    <source>
        <dbReference type="ARBA" id="ARBA00022692"/>
    </source>
</evidence>
<dbReference type="InterPro" id="IPR007318">
    <property type="entry name" value="Phopholipid_MeTrfase"/>
</dbReference>
<evidence type="ECO:0000256" key="3">
    <source>
        <dbReference type="ARBA" id="ARBA00022989"/>
    </source>
</evidence>
<feature type="transmembrane region" description="Helical" evidence="5">
    <location>
        <begin position="112"/>
        <end position="134"/>
    </location>
</feature>
<comment type="caution">
    <text evidence="6">The sequence shown here is derived from an EMBL/GenBank/DDBJ whole genome shotgun (WGS) entry which is preliminary data.</text>
</comment>
<dbReference type="PANTHER" id="PTHR43847">
    <property type="entry name" value="BLL3993 PROTEIN"/>
    <property type="match status" value="1"/>
</dbReference>
<comment type="subcellular location">
    <subcellularLocation>
        <location evidence="1">Endomembrane system</location>
        <topology evidence="1">Multi-pass membrane protein</topology>
    </subcellularLocation>
</comment>
<accession>A0AAE3GJ43</accession>
<dbReference type="GO" id="GO:0012505">
    <property type="term" value="C:endomembrane system"/>
    <property type="evidence" value="ECO:0007669"/>
    <property type="project" value="UniProtKB-SubCell"/>
</dbReference>
<evidence type="ECO:0000313" key="6">
    <source>
        <dbReference type="EMBL" id="MCP2169156.1"/>
    </source>
</evidence>
<feature type="transmembrane region" description="Helical" evidence="5">
    <location>
        <begin position="12"/>
        <end position="31"/>
    </location>
</feature>
<evidence type="ECO:0000313" key="7">
    <source>
        <dbReference type="Proteomes" id="UP001206128"/>
    </source>
</evidence>
<gene>
    <name evidence="6" type="ORF">LX83_006040</name>
</gene>
<name>A0AAE3GJ43_9PSEU</name>
<keyword evidence="7" id="KW-1185">Reference proteome</keyword>
<evidence type="ECO:0000256" key="1">
    <source>
        <dbReference type="ARBA" id="ARBA00004127"/>
    </source>
</evidence>